<feature type="compositionally biased region" description="Polar residues" evidence="1">
    <location>
        <begin position="8"/>
        <end position="31"/>
    </location>
</feature>
<organism evidence="2 3">
    <name type="scientific">Citrus x changshan-huyou</name>
    <dbReference type="NCBI Taxonomy" id="2935761"/>
    <lineage>
        <taxon>Eukaryota</taxon>
        <taxon>Viridiplantae</taxon>
        <taxon>Streptophyta</taxon>
        <taxon>Embryophyta</taxon>
        <taxon>Tracheophyta</taxon>
        <taxon>Spermatophyta</taxon>
        <taxon>Magnoliopsida</taxon>
        <taxon>eudicotyledons</taxon>
        <taxon>Gunneridae</taxon>
        <taxon>Pentapetalae</taxon>
        <taxon>rosids</taxon>
        <taxon>malvids</taxon>
        <taxon>Sapindales</taxon>
        <taxon>Rutaceae</taxon>
        <taxon>Aurantioideae</taxon>
        <taxon>Citrus</taxon>
    </lineage>
</organism>
<reference evidence="2 3" key="1">
    <citation type="submission" date="2024-05" db="EMBL/GenBank/DDBJ databases">
        <title>Haplotype-resolved chromosome-level genome assembly of Huyou (Citrus changshanensis).</title>
        <authorList>
            <person name="Miao C."/>
            <person name="Chen W."/>
            <person name="Wu Y."/>
            <person name="Wang L."/>
            <person name="Zhao S."/>
            <person name="Grierson D."/>
            <person name="Xu C."/>
            <person name="Chen K."/>
        </authorList>
    </citation>
    <scope>NUCLEOTIDE SEQUENCE [LARGE SCALE GENOMIC DNA]</scope>
    <source>
        <strain evidence="2">01-14</strain>
        <tissue evidence="2">Leaf</tissue>
    </source>
</reference>
<keyword evidence="3" id="KW-1185">Reference proteome</keyword>
<evidence type="ECO:0000313" key="2">
    <source>
        <dbReference type="EMBL" id="KAK9198795.1"/>
    </source>
</evidence>
<gene>
    <name evidence="2" type="ORF">WN944_013981</name>
</gene>
<dbReference type="Proteomes" id="UP001428341">
    <property type="component" value="Unassembled WGS sequence"/>
</dbReference>
<sequence length="101" mass="11111">MTVMRATEPTNSIDEGNGDRLQSATNPTGGQVSDAREEEKIEKPSGEITWYPTGDEQQRLQSAMSCSTGEGATANCFQFLIVKRAFWKNRKNNGDSSVFGF</sequence>
<evidence type="ECO:0000256" key="1">
    <source>
        <dbReference type="SAM" id="MobiDB-lite"/>
    </source>
</evidence>
<dbReference type="EMBL" id="JBCGBO010000005">
    <property type="protein sequence ID" value="KAK9198795.1"/>
    <property type="molecule type" value="Genomic_DNA"/>
</dbReference>
<evidence type="ECO:0000313" key="3">
    <source>
        <dbReference type="Proteomes" id="UP001428341"/>
    </source>
</evidence>
<accession>A0AAP0MBC1</accession>
<name>A0AAP0MBC1_9ROSI</name>
<proteinExistence type="predicted"/>
<dbReference type="AlphaFoldDB" id="A0AAP0MBC1"/>
<comment type="caution">
    <text evidence="2">The sequence shown here is derived from an EMBL/GenBank/DDBJ whole genome shotgun (WGS) entry which is preliminary data.</text>
</comment>
<protein>
    <submittedName>
        <fullName evidence="2">Uncharacterized protein</fullName>
    </submittedName>
</protein>
<feature type="region of interest" description="Disordered" evidence="1">
    <location>
        <begin position="1"/>
        <end position="53"/>
    </location>
</feature>
<feature type="compositionally biased region" description="Basic and acidic residues" evidence="1">
    <location>
        <begin position="34"/>
        <end position="45"/>
    </location>
</feature>